<dbReference type="Proteomes" id="UP000054251">
    <property type="component" value="Unassembled WGS sequence"/>
</dbReference>
<sequence length="243" mass="27828">MTISDLQPYDPFMDKAAKSQARLTKIMEKFQNFTANSDILSSDTTILYLVLKSNIILNDNQIRVLLGLGDENKVHDVIYCGILRDAKYAASKLFTLLNFSSLLEMPLTDLKQLCYEIALKYKAIFFVPVEAKIKIRPPQREFPSFQDTTQLSLLRSNSGFIPSSYLASNFRNLYNRATDAMSGTTYSSEFMSASYNSTRPYPQGYSEIEDAEYVEIIKFISKFNQMWIVAALLNREYQELKAN</sequence>
<reference evidence="1 2" key="1">
    <citation type="submission" date="2015-11" db="EMBL/GenBank/DDBJ databases">
        <title>The genome of Debaryomyces fabryi.</title>
        <authorList>
            <person name="Tafer H."/>
            <person name="Lopandic K."/>
        </authorList>
    </citation>
    <scope>NUCLEOTIDE SEQUENCE [LARGE SCALE GENOMIC DNA]</scope>
    <source>
        <strain evidence="1 2">CBS 789</strain>
    </source>
</reference>
<comment type="caution">
    <text evidence="1">The sequence shown here is derived from an EMBL/GenBank/DDBJ whole genome shotgun (WGS) entry which is preliminary data.</text>
</comment>
<name>A0A0V1PVX1_9ASCO</name>
<evidence type="ECO:0000313" key="1">
    <source>
        <dbReference type="EMBL" id="KSA00339.1"/>
    </source>
</evidence>
<dbReference type="RefSeq" id="XP_015466441.1">
    <property type="nucleotide sequence ID" value="XM_015612733.1"/>
</dbReference>
<dbReference type="AlphaFoldDB" id="A0A0V1PVX1"/>
<evidence type="ECO:0000313" key="2">
    <source>
        <dbReference type="Proteomes" id="UP000054251"/>
    </source>
</evidence>
<dbReference type="OrthoDB" id="4019454at2759"/>
<gene>
    <name evidence="1" type="ORF">AC631_03904</name>
</gene>
<dbReference type="EMBL" id="LMYN01000092">
    <property type="protein sequence ID" value="KSA00339.1"/>
    <property type="molecule type" value="Genomic_DNA"/>
</dbReference>
<keyword evidence="2" id="KW-1185">Reference proteome</keyword>
<dbReference type="GeneID" id="26840913"/>
<protein>
    <submittedName>
        <fullName evidence="1">Uncharacterized protein</fullName>
    </submittedName>
</protein>
<proteinExistence type="predicted"/>
<organism evidence="1 2">
    <name type="scientific">Debaryomyces fabryi</name>
    <dbReference type="NCBI Taxonomy" id="58627"/>
    <lineage>
        <taxon>Eukaryota</taxon>
        <taxon>Fungi</taxon>
        <taxon>Dikarya</taxon>
        <taxon>Ascomycota</taxon>
        <taxon>Saccharomycotina</taxon>
        <taxon>Pichiomycetes</taxon>
        <taxon>Debaryomycetaceae</taxon>
        <taxon>Debaryomyces</taxon>
    </lineage>
</organism>
<accession>A0A0V1PVX1</accession>